<reference evidence="1" key="1">
    <citation type="submission" date="2020-11" db="EMBL/GenBank/DDBJ databases">
        <authorList>
            <person name="Tran Van P."/>
        </authorList>
    </citation>
    <scope>NUCLEOTIDE SEQUENCE</scope>
</reference>
<name>A0A7R9AMF9_TIMSH</name>
<accession>A0A7R9AMF9</accession>
<sequence>MKVNKFDTCSGQGKDLFAQRKCRLKRIETTSFSSQVYCKSDALDRTTTDAVNTRTTCVSENVLLHNYVAIPMENHNGEKIAPSKLPSENRTASSRAGFPSSLPTCLQYVYIAFRPAVIYSHKAPISNQCRGVTLLWFHYTSVNKAVAASSNWGMCPPTPTPHPLKVLAGYGLCGQLATDAVAIDTKAATNQQQRRADEVVDAKKQKDILLSLLHQVMYTLDLCVPNKPEDKTYKPGIQDPNIYSGIQTFMHKSVRTTHWQSQTNTV</sequence>
<dbReference type="AlphaFoldDB" id="A0A7R9AMF9"/>
<proteinExistence type="predicted"/>
<dbReference type="EMBL" id="OC000203">
    <property type="protein sequence ID" value="CAD7256511.1"/>
    <property type="molecule type" value="Genomic_DNA"/>
</dbReference>
<organism evidence="1">
    <name type="scientific">Timema shepardi</name>
    <name type="common">Walking stick</name>
    <dbReference type="NCBI Taxonomy" id="629360"/>
    <lineage>
        <taxon>Eukaryota</taxon>
        <taxon>Metazoa</taxon>
        <taxon>Ecdysozoa</taxon>
        <taxon>Arthropoda</taxon>
        <taxon>Hexapoda</taxon>
        <taxon>Insecta</taxon>
        <taxon>Pterygota</taxon>
        <taxon>Neoptera</taxon>
        <taxon>Polyneoptera</taxon>
        <taxon>Phasmatodea</taxon>
        <taxon>Timematodea</taxon>
        <taxon>Timematoidea</taxon>
        <taxon>Timematidae</taxon>
        <taxon>Timema</taxon>
    </lineage>
</organism>
<protein>
    <submittedName>
        <fullName evidence="1">Uncharacterized protein</fullName>
    </submittedName>
</protein>
<gene>
    <name evidence="1" type="ORF">TSIB3V08_LOCUS791</name>
</gene>
<evidence type="ECO:0000313" key="1">
    <source>
        <dbReference type="EMBL" id="CAD7256511.1"/>
    </source>
</evidence>